<evidence type="ECO:0000256" key="1">
    <source>
        <dbReference type="SAM" id="MobiDB-lite"/>
    </source>
</evidence>
<dbReference type="RefSeq" id="WP_253741210.1">
    <property type="nucleotide sequence ID" value="NZ_BAABKA010000048.1"/>
</dbReference>
<evidence type="ECO:0000313" key="2">
    <source>
        <dbReference type="EMBL" id="MCP2354690.1"/>
    </source>
</evidence>
<sequence length="61" mass="6464">MAPSGNDRPDREGRLAEGADRAFPPCLLPGLGGVAYQLLRMHPDSTLPAVLLPDPGPPHPR</sequence>
<dbReference type="EMBL" id="JAMZEB010000002">
    <property type="protein sequence ID" value="MCP2354690.1"/>
    <property type="molecule type" value="Genomic_DNA"/>
</dbReference>
<evidence type="ECO:0000313" key="3">
    <source>
        <dbReference type="Proteomes" id="UP001139648"/>
    </source>
</evidence>
<accession>A0A9X2GBJ8</accession>
<organism evidence="2 3">
    <name type="scientific">Nonomuraea thailandensis</name>
    <dbReference type="NCBI Taxonomy" id="1188745"/>
    <lineage>
        <taxon>Bacteria</taxon>
        <taxon>Bacillati</taxon>
        <taxon>Actinomycetota</taxon>
        <taxon>Actinomycetes</taxon>
        <taxon>Streptosporangiales</taxon>
        <taxon>Streptosporangiaceae</taxon>
        <taxon>Nonomuraea</taxon>
    </lineage>
</organism>
<protein>
    <submittedName>
        <fullName evidence="2">Uncharacterized protein</fullName>
    </submittedName>
</protein>
<comment type="caution">
    <text evidence="2">The sequence shown here is derived from an EMBL/GenBank/DDBJ whole genome shotgun (WGS) entry which is preliminary data.</text>
</comment>
<name>A0A9X2GBJ8_9ACTN</name>
<dbReference type="Proteomes" id="UP001139648">
    <property type="component" value="Unassembled WGS sequence"/>
</dbReference>
<reference evidence="2" key="1">
    <citation type="submission" date="2022-06" db="EMBL/GenBank/DDBJ databases">
        <title>Sequencing the genomes of 1000 actinobacteria strains.</title>
        <authorList>
            <person name="Klenk H.-P."/>
        </authorList>
    </citation>
    <scope>NUCLEOTIDE SEQUENCE</scope>
    <source>
        <strain evidence="2">DSM 46694</strain>
    </source>
</reference>
<dbReference type="AlphaFoldDB" id="A0A9X2GBJ8"/>
<keyword evidence="3" id="KW-1185">Reference proteome</keyword>
<feature type="compositionally biased region" description="Basic and acidic residues" evidence="1">
    <location>
        <begin position="7"/>
        <end position="20"/>
    </location>
</feature>
<feature type="region of interest" description="Disordered" evidence="1">
    <location>
        <begin position="1"/>
        <end position="23"/>
    </location>
</feature>
<proteinExistence type="predicted"/>
<gene>
    <name evidence="2" type="ORF">HD597_001710</name>
</gene>